<reference evidence="2 3" key="1">
    <citation type="submission" date="2018-12" db="EMBL/GenBank/DDBJ databases">
        <title>Genome Sequence of Candidatus Viridilinea halotolerans isolated from saline sulfide-rich spring.</title>
        <authorList>
            <person name="Grouzdev D.S."/>
            <person name="Burganskaya E.I."/>
            <person name="Krutkina M.S."/>
            <person name="Sukhacheva M.V."/>
            <person name="Gorlenko V.M."/>
        </authorList>
    </citation>
    <scope>NUCLEOTIDE SEQUENCE [LARGE SCALE GENOMIC DNA]</scope>
    <source>
        <strain evidence="2">Chok-6</strain>
    </source>
</reference>
<organism evidence="2 3">
    <name type="scientific">Candidatus Viridilinea halotolerans</name>
    <dbReference type="NCBI Taxonomy" id="2491704"/>
    <lineage>
        <taxon>Bacteria</taxon>
        <taxon>Bacillati</taxon>
        <taxon>Chloroflexota</taxon>
        <taxon>Chloroflexia</taxon>
        <taxon>Chloroflexales</taxon>
        <taxon>Chloroflexineae</taxon>
        <taxon>Oscillochloridaceae</taxon>
        <taxon>Candidatus Viridilinea</taxon>
    </lineage>
</organism>
<dbReference type="GO" id="GO:0016887">
    <property type="term" value="F:ATP hydrolysis activity"/>
    <property type="evidence" value="ECO:0007669"/>
    <property type="project" value="InterPro"/>
</dbReference>
<dbReference type="PANTHER" id="PTHR43581:SF2">
    <property type="entry name" value="EXCINUCLEASE ATPASE SUBUNIT"/>
    <property type="match status" value="1"/>
</dbReference>
<sequence>MHIQRIRISNMKSIDTLDWAIPKDQAAGWHVIIGDNGSGKSTLLRAITLALLGPVEAAGLRQDWDTWLRAETKSGSVRLDMTYDPQIDQFTGPGRRDAEMVPAAVQIEYDGHKAQIKKGRETPNPERHIWSGAGGWFSVAYGPFRRFSGGDAPFKTQSLRSLPRLAAHLSVFNEAFALSEGLRWLQELQFKRLEQLSEGMLLERLITFVNQKDFLPFGMRIRSIDDVGSSGIFFTDPHGQRVSVENLSDGYRSILSLTFDLIRHMVNTYGPNAVFDASDPTVIHAPGVVLIDEVDAHLHPSWQKRVGFWFRQHFPHVQFIVTTHSPLVCQAATEGSIWRLPRLGDPEPGGMVIGQDRDRLLYGNVLDAYSTGAFGLDSTRSEESQVKLVRLAQLNRKDLRGGLSTEEQQEQEQLRSILPTTAYQTGE</sequence>
<gene>
    <name evidence="2" type="ORF">EI684_08510</name>
</gene>
<dbReference type="InterPro" id="IPR027417">
    <property type="entry name" value="P-loop_NTPase"/>
</dbReference>
<dbReference type="Proteomes" id="UP000280307">
    <property type="component" value="Unassembled WGS sequence"/>
</dbReference>
<evidence type="ECO:0000313" key="2">
    <source>
        <dbReference type="EMBL" id="RRR73646.1"/>
    </source>
</evidence>
<accession>A0A426U240</accession>
<dbReference type="Pfam" id="PF13304">
    <property type="entry name" value="AAA_21"/>
    <property type="match status" value="1"/>
</dbReference>
<dbReference type="CDD" id="cd00267">
    <property type="entry name" value="ABC_ATPase"/>
    <property type="match status" value="1"/>
</dbReference>
<protein>
    <recommendedName>
        <fullName evidence="1">ATPase AAA-type core domain-containing protein</fullName>
    </recommendedName>
</protein>
<proteinExistence type="predicted"/>
<dbReference type="Gene3D" id="3.40.50.300">
    <property type="entry name" value="P-loop containing nucleotide triphosphate hydrolases"/>
    <property type="match status" value="2"/>
</dbReference>
<dbReference type="PANTHER" id="PTHR43581">
    <property type="entry name" value="ATP/GTP PHOSPHATASE"/>
    <property type="match status" value="1"/>
</dbReference>
<dbReference type="EMBL" id="RSAS01000326">
    <property type="protein sequence ID" value="RRR73646.1"/>
    <property type="molecule type" value="Genomic_DNA"/>
</dbReference>
<name>A0A426U240_9CHLR</name>
<feature type="domain" description="ATPase AAA-type core" evidence="1">
    <location>
        <begin position="30"/>
        <end position="328"/>
    </location>
</feature>
<dbReference type="GO" id="GO:0005524">
    <property type="term" value="F:ATP binding"/>
    <property type="evidence" value="ECO:0007669"/>
    <property type="project" value="InterPro"/>
</dbReference>
<dbReference type="SUPFAM" id="SSF52540">
    <property type="entry name" value="P-loop containing nucleoside triphosphate hydrolases"/>
    <property type="match status" value="1"/>
</dbReference>
<evidence type="ECO:0000259" key="1">
    <source>
        <dbReference type="Pfam" id="PF13304"/>
    </source>
</evidence>
<dbReference type="InterPro" id="IPR003959">
    <property type="entry name" value="ATPase_AAA_core"/>
</dbReference>
<dbReference type="InterPro" id="IPR051396">
    <property type="entry name" value="Bact_Antivir_Def_Nuclease"/>
</dbReference>
<evidence type="ECO:0000313" key="3">
    <source>
        <dbReference type="Proteomes" id="UP000280307"/>
    </source>
</evidence>
<dbReference type="AlphaFoldDB" id="A0A426U240"/>
<comment type="caution">
    <text evidence="2">The sequence shown here is derived from an EMBL/GenBank/DDBJ whole genome shotgun (WGS) entry which is preliminary data.</text>
</comment>